<accession>A0ABV6V2U1</accession>
<comment type="caution">
    <text evidence="1">The sequence shown here is derived from an EMBL/GenBank/DDBJ whole genome shotgun (WGS) entry which is preliminary data.</text>
</comment>
<sequence>MTSTPAPTRAVAFDPNALGGLMGGINSRLNDSVLSTNPLN</sequence>
<reference evidence="1 2" key="1">
    <citation type="submission" date="2024-09" db="EMBL/GenBank/DDBJ databases">
        <authorList>
            <person name="Lee S.D."/>
        </authorList>
    </citation>
    <scope>NUCLEOTIDE SEQUENCE [LARGE SCALE GENOMIC DNA]</scope>
    <source>
        <strain evidence="1 2">N1-1</strain>
    </source>
</reference>
<keyword evidence="2" id="KW-1185">Reference proteome</keyword>
<organism evidence="1 2">
    <name type="scientific">Streptacidiphilus alkalitolerans</name>
    <dbReference type="NCBI Taxonomy" id="3342712"/>
    <lineage>
        <taxon>Bacteria</taxon>
        <taxon>Bacillati</taxon>
        <taxon>Actinomycetota</taxon>
        <taxon>Actinomycetes</taxon>
        <taxon>Kitasatosporales</taxon>
        <taxon>Streptomycetaceae</taxon>
        <taxon>Streptacidiphilus</taxon>
    </lineage>
</organism>
<dbReference type="EMBL" id="JBHEZX010000001">
    <property type="protein sequence ID" value="MFC1407998.1"/>
    <property type="molecule type" value="Genomic_DNA"/>
</dbReference>
<protein>
    <submittedName>
        <fullName evidence="1">Uncharacterized protein</fullName>
    </submittedName>
</protein>
<evidence type="ECO:0000313" key="1">
    <source>
        <dbReference type="EMBL" id="MFC1407998.1"/>
    </source>
</evidence>
<proteinExistence type="predicted"/>
<evidence type="ECO:0000313" key="2">
    <source>
        <dbReference type="Proteomes" id="UP001592582"/>
    </source>
</evidence>
<dbReference type="Proteomes" id="UP001592582">
    <property type="component" value="Unassembled WGS sequence"/>
</dbReference>
<name>A0ABV6V2U1_9ACTN</name>
<gene>
    <name evidence="1" type="ORF">ACEZDG_01750</name>
</gene>